<keyword evidence="2" id="KW-1185">Reference proteome</keyword>
<sequence length="212" mass="24310">MCRHNSILSVGMCENQNISIQPLEFLSKTQTIISNYNLNNPLNINGRVARRLITKTIDKPLRQPYPQLQYEHIKIYQIDKNKNFIGLPHSELISSTFETIFLTHRKIIPKILARYAGKSPLSTAHTYFNNKKKNSKKPLYIICDCDYKTWILLKIPTEAFDSSQTICAYAKIRTSTKTNTKGERIMGTGIIAVYLFCAYSANDRDLPMVNSN</sequence>
<dbReference type="AlphaFoldDB" id="A0A6G0TCI4"/>
<gene>
    <name evidence="1" type="ORF">AGLY_011115</name>
</gene>
<dbReference type="Proteomes" id="UP000475862">
    <property type="component" value="Unassembled WGS sequence"/>
</dbReference>
<comment type="caution">
    <text evidence="1">The sequence shown here is derived from an EMBL/GenBank/DDBJ whole genome shotgun (WGS) entry which is preliminary data.</text>
</comment>
<protein>
    <submittedName>
        <fullName evidence="1">Uncharacterized protein</fullName>
    </submittedName>
</protein>
<name>A0A6G0TCI4_APHGL</name>
<accession>A0A6G0TCI4</accession>
<organism evidence="1 2">
    <name type="scientific">Aphis glycines</name>
    <name type="common">Soybean aphid</name>
    <dbReference type="NCBI Taxonomy" id="307491"/>
    <lineage>
        <taxon>Eukaryota</taxon>
        <taxon>Metazoa</taxon>
        <taxon>Ecdysozoa</taxon>
        <taxon>Arthropoda</taxon>
        <taxon>Hexapoda</taxon>
        <taxon>Insecta</taxon>
        <taxon>Pterygota</taxon>
        <taxon>Neoptera</taxon>
        <taxon>Paraneoptera</taxon>
        <taxon>Hemiptera</taxon>
        <taxon>Sternorrhyncha</taxon>
        <taxon>Aphidomorpha</taxon>
        <taxon>Aphidoidea</taxon>
        <taxon>Aphididae</taxon>
        <taxon>Aphidini</taxon>
        <taxon>Aphis</taxon>
        <taxon>Aphis</taxon>
    </lineage>
</organism>
<proteinExistence type="predicted"/>
<evidence type="ECO:0000313" key="1">
    <source>
        <dbReference type="EMBL" id="KAE9530653.1"/>
    </source>
</evidence>
<reference evidence="1 2" key="1">
    <citation type="submission" date="2019-08" db="EMBL/GenBank/DDBJ databases">
        <title>The genome of the soybean aphid Biotype 1, its phylome, world population structure and adaptation to the North American continent.</title>
        <authorList>
            <person name="Giordano R."/>
            <person name="Donthu R.K."/>
            <person name="Hernandez A.G."/>
            <person name="Wright C.L."/>
            <person name="Zimin A.V."/>
        </authorList>
    </citation>
    <scope>NUCLEOTIDE SEQUENCE [LARGE SCALE GENOMIC DNA]</scope>
    <source>
        <tissue evidence="1">Whole aphids</tissue>
    </source>
</reference>
<evidence type="ECO:0000313" key="2">
    <source>
        <dbReference type="Proteomes" id="UP000475862"/>
    </source>
</evidence>
<dbReference type="EMBL" id="VYZN01000042">
    <property type="protein sequence ID" value="KAE9530653.1"/>
    <property type="molecule type" value="Genomic_DNA"/>
</dbReference>